<dbReference type="RefSeq" id="WP_186506562.1">
    <property type="nucleotide sequence ID" value="NZ_JACNEP010000006.1"/>
</dbReference>
<evidence type="ECO:0000256" key="1">
    <source>
        <dbReference type="PROSITE-ProRule" id="PRU00339"/>
    </source>
</evidence>
<feature type="signal peptide" evidence="2">
    <location>
        <begin position="1"/>
        <end position="21"/>
    </location>
</feature>
<dbReference type="PROSITE" id="PS50005">
    <property type="entry name" value="TPR"/>
    <property type="match status" value="1"/>
</dbReference>
<dbReference type="PANTHER" id="PTHR48098">
    <property type="entry name" value="ENTEROCHELIN ESTERASE-RELATED"/>
    <property type="match status" value="1"/>
</dbReference>
<dbReference type="InterPro" id="IPR050583">
    <property type="entry name" value="Mycobacterial_A85_antigen"/>
</dbReference>
<dbReference type="SUPFAM" id="SSF53474">
    <property type="entry name" value="alpha/beta-Hydrolases"/>
    <property type="match status" value="1"/>
</dbReference>
<reference evidence="3" key="2">
    <citation type="submission" date="2020-08" db="EMBL/GenBank/DDBJ databases">
        <authorList>
            <person name="Lai Q."/>
        </authorList>
    </citation>
    <scope>NUCLEOTIDE SEQUENCE</scope>
    <source>
        <strain evidence="3">S27-2</strain>
    </source>
</reference>
<keyword evidence="4" id="KW-1185">Reference proteome</keyword>
<dbReference type="AlphaFoldDB" id="A0A8J6LYA9"/>
<gene>
    <name evidence="3" type="ORF">H8B19_09370</name>
</gene>
<name>A0A8J6LYA9_9ALTE</name>
<sequence length="384" mass="43800">MRINHTLTLLLLLITSFTTSAINGTQEQINITHPDFPEPLTFNISLPAGYSEDKDRSYNLMFDFHPFADTYLRGMHDWMSHNGEWPWLKTIFVTPAAGNRVGMLFDESGKSTPLLDFFEQQLFPAVDKKYRTNGFRIISGFRVNGTIALSALINKPDLFNAYIAISPELKDDYVGIMSTAQQKLAKLNDKPRFLLLTHGSTIKEDHQQQDYRKLHNILKSSAPQQLEWHDKHYKDHYFMSLPLVSIISGIELLFDDVNSGLEATSPISKQGVAAIIKHYKYLSTEKYGFEVSPKDSINNLGFALLKTSPEKGLAVFRELVKQYPDDAYSHHNLAEAFASLGDYDNAVKHQRDAVKLADKMLTWHQKRQQKILEDYIAKSHNTSD</sequence>
<dbReference type="Proteomes" id="UP000601768">
    <property type="component" value="Unassembled WGS sequence"/>
</dbReference>
<keyword evidence="2" id="KW-0732">Signal</keyword>
<evidence type="ECO:0000313" key="3">
    <source>
        <dbReference type="EMBL" id="MBC3766089.1"/>
    </source>
</evidence>
<reference evidence="3" key="1">
    <citation type="journal article" date="2018" name="Int. J. Syst. Evol. Microbiol.">
        <title>Neptunicella marina gen. nov., sp. nov., isolated from surface seawater.</title>
        <authorList>
            <person name="Liu X."/>
            <person name="Lai Q."/>
            <person name="Du Y."/>
            <person name="Zhang X."/>
            <person name="Liu Z."/>
            <person name="Sun F."/>
            <person name="Shao Z."/>
        </authorList>
    </citation>
    <scope>NUCLEOTIDE SEQUENCE</scope>
    <source>
        <strain evidence="3">S27-2</strain>
    </source>
</reference>
<evidence type="ECO:0000313" key="4">
    <source>
        <dbReference type="Proteomes" id="UP000601768"/>
    </source>
</evidence>
<dbReference type="Pfam" id="PF00756">
    <property type="entry name" value="Esterase"/>
    <property type="match status" value="1"/>
</dbReference>
<feature type="chain" id="PRO_5035262879" evidence="2">
    <location>
        <begin position="22"/>
        <end position="384"/>
    </location>
</feature>
<dbReference type="SUPFAM" id="SSF48452">
    <property type="entry name" value="TPR-like"/>
    <property type="match status" value="1"/>
</dbReference>
<organism evidence="3 4">
    <name type="scientific">Neptunicella marina</name>
    <dbReference type="NCBI Taxonomy" id="2125989"/>
    <lineage>
        <taxon>Bacteria</taxon>
        <taxon>Pseudomonadati</taxon>
        <taxon>Pseudomonadota</taxon>
        <taxon>Gammaproteobacteria</taxon>
        <taxon>Alteromonadales</taxon>
        <taxon>Alteromonadaceae</taxon>
        <taxon>Neptunicella</taxon>
    </lineage>
</organism>
<accession>A0A8J6LYA9</accession>
<keyword evidence="1" id="KW-0802">TPR repeat</keyword>
<dbReference type="InterPro" id="IPR011990">
    <property type="entry name" value="TPR-like_helical_dom_sf"/>
</dbReference>
<proteinExistence type="predicted"/>
<dbReference type="PANTHER" id="PTHR48098:SF6">
    <property type="entry name" value="FERRI-BACILLIBACTIN ESTERASE BESA"/>
    <property type="match status" value="1"/>
</dbReference>
<dbReference type="Gene3D" id="3.40.50.1820">
    <property type="entry name" value="alpha/beta hydrolase"/>
    <property type="match status" value="1"/>
</dbReference>
<evidence type="ECO:0000256" key="2">
    <source>
        <dbReference type="SAM" id="SignalP"/>
    </source>
</evidence>
<dbReference type="EMBL" id="JACNEP010000006">
    <property type="protein sequence ID" value="MBC3766089.1"/>
    <property type="molecule type" value="Genomic_DNA"/>
</dbReference>
<dbReference type="Gene3D" id="1.25.40.10">
    <property type="entry name" value="Tetratricopeptide repeat domain"/>
    <property type="match status" value="1"/>
</dbReference>
<dbReference type="InterPro" id="IPR019734">
    <property type="entry name" value="TPR_rpt"/>
</dbReference>
<feature type="repeat" description="TPR" evidence="1">
    <location>
        <begin position="327"/>
        <end position="360"/>
    </location>
</feature>
<dbReference type="InterPro" id="IPR029058">
    <property type="entry name" value="AB_hydrolase_fold"/>
</dbReference>
<protein>
    <submittedName>
        <fullName evidence="3">Tetratricopeptide repeat protein</fullName>
    </submittedName>
</protein>
<comment type="caution">
    <text evidence="3">The sequence shown here is derived from an EMBL/GenBank/DDBJ whole genome shotgun (WGS) entry which is preliminary data.</text>
</comment>
<dbReference type="InterPro" id="IPR000801">
    <property type="entry name" value="Esterase-like"/>
</dbReference>